<proteinExistence type="predicted"/>
<evidence type="ECO:0000256" key="1">
    <source>
        <dbReference type="SAM" id="Phobius"/>
    </source>
</evidence>
<organism evidence="2 3">
    <name type="scientific">Gigaspora margarita</name>
    <dbReference type="NCBI Taxonomy" id="4874"/>
    <lineage>
        <taxon>Eukaryota</taxon>
        <taxon>Fungi</taxon>
        <taxon>Fungi incertae sedis</taxon>
        <taxon>Mucoromycota</taxon>
        <taxon>Glomeromycotina</taxon>
        <taxon>Glomeromycetes</taxon>
        <taxon>Diversisporales</taxon>
        <taxon>Gigasporaceae</taxon>
        <taxon>Gigaspora</taxon>
    </lineage>
</organism>
<dbReference type="Proteomes" id="UP000439903">
    <property type="component" value="Unassembled WGS sequence"/>
</dbReference>
<keyword evidence="1" id="KW-0812">Transmembrane</keyword>
<sequence>MTSFFRKYQSIIVGSIFGVGISLYAWLPTMEQYKREGIFEQIMLQKSYDKNNNIDTAIKDVDTNSKQAVDITSS</sequence>
<keyword evidence="1" id="KW-1133">Transmembrane helix</keyword>
<keyword evidence="1" id="KW-0472">Membrane</keyword>
<protein>
    <submittedName>
        <fullName evidence="2">Uncharacterized protein</fullName>
    </submittedName>
</protein>
<keyword evidence="3" id="KW-1185">Reference proteome</keyword>
<evidence type="ECO:0000313" key="2">
    <source>
        <dbReference type="EMBL" id="KAF0469176.1"/>
    </source>
</evidence>
<dbReference type="EMBL" id="WTPW01000925">
    <property type="protein sequence ID" value="KAF0469176.1"/>
    <property type="molecule type" value="Genomic_DNA"/>
</dbReference>
<accession>A0A8H3XKU4</accession>
<reference evidence="2 3" key="1">
    <citation type="journal article" date="2019" name="Environ. Microbiol.">
        <title>At the nexus of three kingdoms: the genome of the mycorrhizal fungus Gigaspora margarita provides insights into plant, endobacterial and fungal interactions.</title>
        <authorList>
            <person name="Venice F."/>
            <person name="Ghignone S."/>
            <person name="Salvioli di Fossalunga A."/>
            <person name="Amselem J."/>
            <person name="Novero M."/>
            <person name="Xianan X."/>
            <person name="Sedzielewska Toro K."/>
            <person name="Morin E."/>
            <person name="Lipzen A."/>
            <person name="Grigoriev I.V."/>
            <person name="Henrissat B."/>
            <person name="Martin F.M."/>
            <person name="Bonfante P."/>
        </authorList>
    </citation>
    <scope>NUCLEOTIDE SEQUENCE [LARGE SCALE GENOMIC DNA]</scope>
    <source>
        <strain evidence="2 3">BEG34</strain>
    </source>
</reference>
<feature type="transmembrane region" description="Helical" evidence="1">
    <location>
        <begin position="6"/>
        <end position="27"/>
    </location>
</feature>
<name>A0A8H3XKU4_GIGMA</name>
<comment type="caution">
    <text evidence="2">The sequence shown here is derived from an EMBL/GenBank/DDBJ whole genome shotgun (WGS) entry which is preliminary data.</text>
</comment>
<evidence type="ECO:0000313" key="3">
    <source>
        <dbReference type="Proteomes" id="UP000439903"/>
    </source>
</evidence>
<gene>
    <name evidence="2" type="ORF">F8M41_025633</name>
</gene>
<dbReference type="OrthoDB" id="10495679at2759"/>
<dbReference type="AlphaFoldDB" id="A0A8H3XKU4"/>